<dbReference type="InterPro" id="IPR041657">
    <property type="entry name" value="HTH_17"/>
</dbReference>
<geneLocation type="plasmid" evidence="2 3">
    <name>pDEIPE01</name>
</geneLocation>
<evidence type="ECO:0000313" key="3">
    <source>
        <dbReference type="Proteomes" id="UP000010467"/>
    </source>
</evidence>
<evidence type="ECO:0000313" key="2">
    <source>
        <dbReference type="EMBL" id="AFZ69534.1"/>
    </source>
</evidence>
<gene>
    <name evidence="2" type="ordered locus">Deipe_4167</name>
</gene>
<keyword evidence="2" id="KW-0614">Plasmid</keyword>
<keyword evidence="3" id="KW-1185">Reference proteome</keyword>
<reference evidence="3" key="1">
    <citation type="submission" date="2012-03" db="EMBL/GenBank/DDBJ databases">
        <title>Complete sequence of plasmid 1 of Deinococcus peraridilitoris DSM 19664.</title>
        <authorList>
            <person name="Lucas S."/>
            <person name="Copeland A."/>
            <person name="Lapidus A."/>
            <person name="Glavina del Rio T."/>
            <person name="Dalin E."/>
            <person name="Tice H."/>
            <person name="Bruce D."/>
            <person name="Goodwin L."/>
            <person name="Pitluck S."/>
            <person name="Peters L."/>
            <person name="Mikhailova N."/>
            <person name="Lu M."/>
            <person name="Kyrpides N."/>
            <person name="Mavromatis K."/>
            <person name="Ivanova N."/>
            <person name="Brettin T."/>
            <person name="Detter J.C."/>
            <person name="Han C."/>
            <person name="Larimer F."/>
            <person name="Land M."/>
            <person name="Hauser L."/>
            <person name="Markowitz V."/>
            <person name="Cheng J.-F."/>
            <person name="Hugenholtz P."/>
            <person name="Woyke T."/>
            <person name="Wu D."/>
            <person name="Pukall R."/>
            <person name="Steenblock K."/>
            <person name="Brambilla E."/>
            <person name="Klenk H.-P."/>
            <person name="Eisen J.A."/>
        </authorList>
    </citation>
    <scope>NUCLEOTIDE SEQUENCE [LARGE SCALE GENOMIC DNA]</scope>
    <source>
        <strain evidence="3">DSM 19664 / LMG 22246 / CIP 109416 / KR-200</strain>
        <plasmid evidence="3">Plasmid pDEIPE01</plasmid>
    </source>
</reference>
<dbReference type="SUPFAM" id="SSF46955">
    <property type="entry name" value="Putative DNA-binding domain"/>
    <property type="match status" value="1"/>
</dbReference>
<proteinExistence type="predicted"/>
<dbReference type="InterPro" id="IPR010093">
    <property type="entry name" value="SinI_DNA-bd"/>
</dbReference>
<dbReference type="NCBIfam" id="TIGR01764">
    <property type="entry name" value="excise"/>
    <property type="match status" value="1"/>
</dbReference>
<protein>
    <submittedName>
        <fullName evidence="2">DNA-binding protein, excisionase family</fullName>
    </submittedName>
</protein>
<dbReference type="EMBL" id="CP003383">
    <property type="protein sequence ID" value="AFZ69534.1"/>
    <property type="molecule type" value="Genomic_DNA"/>
</dbReference>
<dbReference type="PATRIC" id="fig|937777.3.peg.4193"/>
<name>L0A7X0_DEIPD</name>
<dbReference type="RefSeq" id="WP_015231435.1">
    <property type="nucleotide sequence ID" value="NC_019789.1"/>
</dbReference>
<dbReference type="HOGENOM" id="CLU_2583925_0_0_0"/>
<dbReference type="Pfam" id="PF12728">
    <property type="entry name" value="HTH_17"/>
    <property type="match status" value="1"/>
</dbReference>
<dbReference type="AlphaFoldDB" id="L0A7X0"/>
<keyword evidence="2" id="KW-0238">DNA-binding</keyword>
<dbReference type="GO" id="GO:0003677">
    <property type="term" value="F:DNA binding"/>
    <property type="evidence" value="ECO:0007669"/>
    <property type="project" value="UniProtKB-KW"/>
</dbReference>
<dbReference type="InterPro" id="IPR009061">
    <property type="entry name" value="DNA-bd_dom_put_sf"/>
</dbReference>
<sequence>MKFEPQPRYFYTPSELAELLRVSEATIRRMIRRGEIEAVSICRQYRISHIELSRLLGNAGLPEEALPPTPWQQLESLFKQ</sequence>
<dbReference type="OrthoDB" id="166033at2"/>
<organism evidence="2 3">
    <name type="scientific">Deinococcus peraridilitoris (strain DSM 19664 / LMG 22246 / CIP 109416 / KR-200)</name>
    <dbReference type="NCBI Taxonomy" id="937777"/>
    <lineage>
        <taxon>Bacteria</taxon>
        <taxon>Thermotogati</taxon>
        <taxon>Deinococcota</taxon>
        <taxon>Deinococci</taxon>
        <taxon>Deinococcales</taxon>
        <taxon>Deinococcaceae</taxon>
        <taxon>Deinococcus</taxon>
    </lineage>
</organism>
<feature type="domain" description="Helix-turn-helix" evidence="1">
    <location>
        <begin position="10"/>
        <end position="56"/>
    </location>
</feature>
<evidence type="ECO:0000259" key="1">
    <source>
        <dbReference type="Pfam" id="PF12728"/>
    </source>
</evidence>
<accession>L0A7X0</accession>
<dbReference type="KEGG" id="dpd:Deipe_4167"/>
<dbReference type="Proteomes" id="UP000010467">
    <property type="component" value="Plasmid pDEIPE01"/>
</dbReference>